<comment type="similarity">
    <text evidence="1">Belongs to the FMC1 family.</text>
</comment>
<sequence length="533" mass="62401">TPEAEFSDIQRNRNSWQKLILDGEKYVVRDDLVFRQNRHLQPSNTSTHNIQTTTDMCMNQIQLDTSSTDCVVETSKLQIDYVLQLCNQYAESVLQYPISGSETHKKSINDDEDSHTVIKKTRSIGINTESEKFHSSSGHLRIVKECSSDDPLEKQWRNTFETGYSCLSQLQLTELGGKKDRLIEQNSNIHSSVQFQLQTIDCMYEKNRSEYYAKQIREIQVENEKLTCEDHNKECRSRKTKLNELLNVREKMCSSIYAFSNQLPNFHSLNETFYNECIDEEIKLKTDEEKQATGQQMYDEKLNRLKKEITDLETRKVATDLEFKDIQRRFFSTNLNSKNCRAMNDIIEKLLIDYACSRKKHQLLNSILMQLKLKCITKEKLINDDYYLDEENVAKTIEMKRQKFDELKNVLTKQMSRLSSLNSLVIYKRLLRELSRLSNNNSYKSSPIYPKLVDEFRRHKPLAAKYCKETNEQLFLADTYLNYLVSVRKRTEIQNTYSKGEKTVEQAANIVGLSLPKTFDREPLPLTRTPSSD</sequence>
<accession>A0A815SKS2</accession>
<feature type="non-terminal residue" evidence="4">
    <location>
        <position position="1"/>
    </location>
</feature>
<evidence type="ECO:0000256" key="1">
    <source>
        <dbReference type="ARBA" id="ARBA00009058"/>
    </source>
</evidence>
<dbReference type="EMBL" id="CAJNOQ010021851">
    <property type="protein sequence ID" value="CAF1492756.1"/>
    <property type="molecule type" value="Genomic_DNA"/>
</dbReference>
<dbReference type="OrthoDB" id="551431at2759"/>
<evidence type="ECO:0000256" key="3">
    <source>
        <dbReference type="SAM" id="Coils"/>
    </source>
</evidence>
<evidence type="ECO:0000313" key="4">
    <source>
        <dbReference type="EMBL" id="CAF1492756.1"/>
    </source>
</evidence>
<dbReference type="EMBL" id="CAJOBC010087347">
    <property type="protein sequence ID" value="CAF4355591.1"/>
    <property type="molecule type" value="Genomic_DNA"/>
</dbReference>
<reference evidence="4" key="1">
    <citation type="submission" date="2021-02" db="EMBL/GenBank/DDBJ databases">
        <authorList>
            <person name="Nowell W R."/>
        </authorList>
    </citation>
    <scope>NUCLEOTIDE SEQUENCE</scope>
</reference>
<dbReference type="GO" id="GO:0005739">
    <property type="term" value="C:mitochondrion"/>
    <property type="evidence" value="ECO:0007669"/>
    <property type="project" value="TreeGrafter"/>
</dbReference>
<organism evidence="4 6">
    <name type="scientific">Didymodactylos carnosus</name>
    <dbReference type="NCBI Taxonomy" id="1234261"/>
    <lineage>
        <taxon>Eukaryota</taxon>
        <taxon>Metazoa</taxon>
        <taxon>Spiralia</taxon>
        <taxon>Gnathifera</taxon>
        <taxon>Rotifera</taxon>
        <taxon>Eurotatoria</taxon>
        <taxon>Bdelloidea</taxon>
        <taxon>Philodinida</taxon>
        <taxon>Philodinidae</taxon>
        <taxon>Didymodactylos</taxon>
    </lineage>
</organism>
<keyword evidence="6" id="KW-1185">Reference proteome</keyword>
<dbReference type="InterPro" id="IPR037667">
    <property type="entry name" value="FMC1_homologue"/>
</dbReference>
<dbReference type="PANTHER" id="PTHR31716">
    <property type="entry name" value="PROTEIN FMC1 HOMOLOG"/>
    <property type="match status" value="1"/>
</dbReference>
<feature type="coiled-coil region" evidence="3">
    <location>
        <begin position="295"/>
        <end position="322"/>
    </location>
</feature>
<dbReference type="PANTHER" id="PTHR31716:SF1">
    <property type="entry name" value="PROTEIN FMC1 HOMOLOG"/>
    <property type="match status" value="1"/>
</dbReference>
<evidence type="ECO:0000313" key="5">
    <source>
        <dbReference type="EMBL" id="CAF4355591.1"/>
    </source>
</evidence>
<dbReference type="Proteomes" id="UP000681722">
    <property type="component" value="Unassembled WGS sequence"/>
</dbReference>
<name>A0A815SKS2_9BILA</name>
<keyword evidence="3" id="KW-0175">Coiled coil</keyword>
<gene>
    <name evidence="4" type="ORF">GPM918_LOCUS36332</name>
    <name evidence="5" type="ORF">SRO942_LOCUS37063</name>
</gene>
<proteinExistence type="inferred from homology"/>
<comment type="caution">
    <text evidence="4">The sequence shown here is derived from an EMBL/GenBank/DDBJ whole genome shotgun (WGS) entry which is preliminary data.</text>
</comment>
<dbReference type="Proteomes" id="UP000663829">
    <property type="component" value="Unassembled WGS sequence"/>
</dbReference>
<evidence type="ECO:0000313" key="6">
    <source>
        <dbReference type="Proteomes" id="UP000663829"/>
    </source>
</evidence>
<dbReference type="AlphaFoldDB" id="A0A815SKS2"/>
<dbReference type="Pfam" id="PF13233">
    <property type="entry name" value="Complex1_LYR_2"/>
    <property type="match status" value="1"/>
</dbReference>
<evidence type="ECO:0000256" key="2">
    <source>
        <dbReference type="ARBA" id="ARBA00013846"/>
    </source>
</evidence>
<protein>
    <recommendedName>
        <fullName evidence="2">Protein FMC1 homolog</fullName>
    </recommendedName>
</protein>